<dbReference type="InterPro" id="IPR001584">
    <property type="entry name" value="Integrase_cat-core"/>
</dbReference>
<dbReference type="Gene3D" id="3.30.420.10">
    <property type="entry name" value="Ribonuclease H-like superfamily/Ribonuclease H"/>
    <property type="match status" value="1"/>
</dbReference>
<organism evidence="3 4">
    <name type="scientific">Trichinella papuae</name>
    <dbReference type="NCBI Taxonomy" id="268474"/>
    <lineage>
        <taxon>Eukaryota</taxon>
        <taxon>Metazoa</taxon>
        <taxon>Ecdysozoa</taxon>
        <taxon>Nematoda</taxon>
        <taxon>Enoplea</taxon>
        <taxon>Dorylaimia</taxon>
        <taxon>Trichinellida</taxon>
        <taxon>Trichinellidae</taxon>
        <taxon>Trichinella</taxon>
    </lineage>
</organism>
<dbReference type="PANTHER" id="PTHR37984">
    <property type="entry name" value="PROTEIN CBG26694"/>
    <property type="match status" value="1"/>
</dbReference>
<name>A0A0V1N7K7_9BILA</name>
<dbReference type="InterPro" id="IPR050951">
    <property type="entry name" value="Retrovirus_Pol_polyprotein"/>
</dbReference>
<reference evidence="3 4" key="1">
    <citation type="submission" date="2015-01" db="EMBL/GenBank/DDBJ databases">
        <title>Evolution of Trichinella species and genotypes.</title>
        <authorList>
            <person name="Korhonen P.K."/>
            <person name="Edoardo P."/>
            <person name="Giuseppe L.R."/>
            <person name="Gasser R.B."/>
        </authorList>
    </citation>
    <scope>NUCLEOTIDE SEQUENCE [LARGE SCALE GENOMIC DNA]</scope>
    <source>
        <strain evidence="3">ISS1980</strain>
    </source>
</reference>
<evidence type="ECO:0000313" key="3">
    <source>
        <dbReference type="EMBL" id="KRZ79990.1"/>
    </source>
</evidence>
<dbReference type="GO" id="GO:0003676">
    <property type="term" value="F:nucleic acid binding"/>
    <property type="evidence" value="ECO:0007669"/>
    <property type="project" value="InterPro"/>
</dbReference>
<evidence type="ECO:0000259" key="2">
    <source>
        <dbReference type="PROSITE" id="PS50994"/>
    </source>
</evidence>
<evidence type="ECO:0000256" key="1">
    <source>
        <dbReference type="SAM" id="MobiDB-lite"/>
    </source>
</evidence>
<gene>
    <name evidence="3" type="primary">KRBA2</name>
    <name evidence="3" type="ORF">T10_11764</name>
</gene>
<feature type="region of interest" description="Disordered" evidence="1">
    <location>
        <begin position="279"/>
        <end position="300"/>
    </location>
</feature>
<dbReference type="Proteomes" id="UP000054843">
    <property type="component" value="Unassembled WGS sequence"/>
</dbReference>
<feature type="compositionally biased region" description="Polar residues" evidence="1">
    <location>
        <begin position="289"/>
        <end position="298"/>
    </location>
</feature>
<protein>
    <submittedName>
        <fullName evidence="3">KRAB-A domain-containing protein 2</fullName>
    </submittedName>
</protein>
<keyword evidence="4" id="KW-1185">Reference proteome</keyword>
<dbReference type="PROSITE" id="PS50994">
    <property type="entry name" value="INTEGRASE"/>
    <property type="match status" value="1"/>
</dbReference>
<dbReference type="SUPFAM" id="SSF53098">
    <property type="entry name" value="Ribonuclease H-like"/>
    <property type="match status" value="1"/>
</dbReference>
<feature type="domain" description="Integrase catalytic" evidence="2">
    <location>
        <begin position="60"/>
        <end position="232"/>
    </location>
</feature>
<dbReference type="GO" id="GO:0015074">
    <property type="term" value="P:DNA integration"/>
    <property type="evidence" value="ECO:0007669"/>
    <property type="project" value="InterPro"/>
</dbReference>
<dbReference type="AlphaFoldDB" id="A0A0V1N7K7"/>
<evidence type="ECO:0000313" key="4">
    <source>
        <dbReference type="Proteomes" id="UP000054843"/>
    </source>
</evidence>
<dbReference type="PANTHER" id="PTHR37984:SF5">
    <property type="entry name" value="PROTEIN NYNRIN-LIKE"/>
    <property type="match status" value="1"/>
</dbReference>
<comment type="caution">
    <text evidence="3">The sequence shown here is derived from an EMBL/GenBank/DDBJ whole genome shotgun (WGS) entry which is preliminary data.</text>
</comment>
<proteinExistence type="predicted"/>
<dbReference type="STRING" id="268474.A0A0V1N7K7"/>
<accession>A0A0V1N7K7</accession>
<dbReference type="InterPro" id="IPR036397">
    <property type="entry name" value="RNaseH_sf"/>
</dbReference>
<sequence>MLDGKRKNKVVLSASQHNGIIQDLLRINAEGAQAYSDYNLEKRFEVLQIRKEFRLIRKRKNENDIRLAAASDEIYDAIKTFTNGLLTTLPDRDFQYIMTYVNHFSKFCVLRPLKSKRAPEVASSHLDIFLNYFGAPAILQSDSGREFVNYIIAELISLWSEIAFVTVRPRHPQNQGGVERLNGIIQDKLAIWMKENNSKRWSMGLKFVQWQINISTHATTKQNPFKVMFGEEPSAGLKSHLLPQSLLKETIDEEVEIFFSEQTSHAHQKIDGEEQMEIENEAEDEENRQPLTNKPSCSNDHHFRRVKTAVAEGLKKCAVAMSASRPTKFARGCFEDQQWLTHRWLKTRNIGVKVHSGRYGANKGFLVIDNLYPDIEVPLQTAVSRAIGSQDFIKCQYSTKCPS</sequence>
<dbReference type="InterPro" id="IPR012337">
    <property type="entry name" value="RNaseH-like_sf"/>
</dbReference>
<dbReference type="EMBL" id="JYDO01000004">
    <property type="protein sequence ID" value="KRZ79990.1"/>
    <property type="molecule type" value="Genomic_DNA"/>
</dbReference>
<dbReference type="OrthoDB" id="5839379at2759"/>